<protein>
    <submittedName>
        <fullName evidence="3">Pleckstrin homology domain containing protein</fullName>
    </submittedName>
</protein>
<accession>A0A0T6B4A7</accession>
<dbReference type="Gene3D" id="2.30.29.30">
    <property type="entry name" value="Pleckstrin-homology domain (PH domain)/Phosphotyrosine-binding domain (PTB)"/>
    <property type="match status" value="1"/>
</dbReference>
<feature type="region of interest" description="Disordered" evidence="1">
    <location>
        <begin position="519"/>
        <end position="559"/>
    </location>
</feature>
<keyword evidence="4" id="KW-1185">Reference proteome</keyword>
<name>A0A0T6B4A7_9SCAR</name>
<evidence type="ECO:0000313" key="4">
    <source>
        <dbReference type="Proteomes" id="UP000051574"/>
    </source>
</evidence>
<dbReference type="SMART" id="SM00233">
    <property type="entry name" value="PH"/>
    <property type="match status" value="1"/>
</dbReference>
<organism evidence="3 4">
    <name type="scientific">Oryctes borbonicus</name>
    <dbReference type="NCBI Taxonomy" id="1629725"/>
    <lineage>
        <taxon>Eukaryota</taxon>
        <taxon>Metazoa</taxon>
        <taxon>Ecdysozoa</taxon>
        <taxon>Arthropoda</taxon>
        <taxon>Hexapoda</taxon>
        <taxon>Insecta</taxon>
        <taxon>Pterygota</taxon>
        <taxon>Neoptera</taxon>
        <taxon>Endopterygota</taxon>
        <taxon>Coleoptera</taxon>
        <taxon>Polyphaga</taxon>
        <taxon>Scarabaeiformia</taxon>
        <taxon>Scarabaeidae</taxon>
        <taxon>Dynastinae</taxon>
        <taxon>Oryctes</taxon>
    </lineage>
</organism>
<dbReference type="PROSITE" id="PS50003">
    <property type="entry name" value="PH_DOMAIN"/>
    <property type="match status" value="1"/>
</dbReference>
<feature type="compositionally biased region" description="Acidic residues" evidence="1">
    <location>
        <begin position="354"/>
        <end position="366"/>
    </location>
</feature>
<evidence type="ECO:0000256" key="1">
    <source>
        <dbReference type="SAM" id="MobiDB-lite"/>
    </source>
</evidence>
<dbReference type="Proteomes" id="UP000051574">
    <property type="component" value="Unassembled WGS sequence"/>
</dbReference>
<dbReference type="OrthoDB" id="243840at2759"/>
<feature type="region of interest" description="Disordered" evidence="1">
    <location>
        <begin position="602"/>
        <end position="623"/>
    </location>
</feature>
<feature type="compositionally biased region" description="Pro residues" evidence="1">
    <location>
        <begin position="612"/>
        <end position="623"/>
    </location>
</feature>
<feature type="region of interest" description="Disordered" evidence="1">
    <location>
        <begin position="249"/>
        <end position="276"/>
    </location>
</feature>
<proteinExistence type="predicted"/>
<dbReference type="EMBL" id="LJIG01009878">
    <property type="protein sequence ID" value="KRT82200.1"/>
    <property type="molecule type" value="Genomic_DNA"/>
</dbReference>
<feature type="domain" description="PH" evidence="2">
    <location>
        <begin position="124"/>
        <end position="221"/>
    </location>
</feature>
<gene>
    <name evidence="3" type="ORF">AMK59_4901</name>
</gene>
<comment type="caution">
    <text evidence="3">The sequence shown here is derived from an EMBL/GenBank/DDBJ whole genome shotgun (WGS) entry which is preliminary data.</text>
</comment>
<feature type="compositionally biased region" description="Basic and acidic residues" evidence="1">
    <location>
        <begin position="393"/>
        <end position="408"/>
    </location>
</feature>
<dbReference type="SUPFAM" id="SSF50729">
    <property type="entry name" value="PH domain-like"/>
    <property type="match status" value="1"/>
</dbReference>
<reference evidence="3 4" key="1">
    <citation type="submission" date="2015-09" db="EMBL/GenBank/DDBJ databases">
        <title>Draft genome of the scarab beetle Oryctes borbonicus.</title>
        <authorList>
            <person name="Meyer J.M."/>
            <person name="Markov G.V."/>
            <person name="Baskaran P."/>
            <person name="Herrmann M."/>
            <person name="Sommer R.J."/>
            <person name="Roedelsperger C."/>
        </authorList>
    </citation>
    <scope>NUCLEOTIDE SEQUENCE [LARGE SCALE GENOMIC DNA]</scope>
    <source>
        <strain evidence="3">OB123</strain>
        <tissue evidence="3">Whole animal</tissue>
    </source>
</reference>
<feature type="compositionally biased region" description="Basic and acidic residues" evidence="1">
    <location>
        <begin position="372"/>
        <end position="383"/>
    </location>
</feature>
<sequence length="623" mass="71729">MMMKTSVQHMCEDLDQLLKDICDFLSNQINDDHLTESQRLFANRLVQRSKQQLTQISTVSMALSTDDDSSYVDMNKQSATIEIEEPTYEDGQDSEYTPVVCEEITTTKIVCPYKDLPAKDIDEVSEKSGPLERKSRFLLFNNQKKYFAAMKGNWLLLYCTRTAVKAVDSLNLSNFLAKPTEGMRTKTFELVCTTSQKTFYFVAQTPKDMVQWVACINKKTGPKEEVTYINQVETREDEEEENVYEPLKTNDQPAKDTLKHKMKPLPPLPKTSGNTYILRHDKPNHSPTELIERDHTFIEDDDQEEIYDVIEDIKAKELKNVKEARRPMPPAPPPIRTPTNQIRVEALVSKHDVPDDDEEQVYDVLEEPPPSKPDDRHFKRLPDPEPEEEYDDVVAKDELETSRLENYIKVKKPLPPIIPSLTDQSRSDSLISNSSDFSDDDEERIYDVLEQPPPKQPTGRLTRRPPDPEPEEEYCNLSSVHQYKHQDIEPEEEYSNLVAIQNSVNRRYSLNIGINKSQGTKKVEEKPSNYPPRTPITDKVASLPRPALKPKPISQPKIEVQNVNNDDEEEEYDCVVSQPNTTLGKNKTKPISNAMFELRNRQNEILRKEPPAITPKPLKPFRK</sequence>
<dbReference type="InterPro" id="IPR011993">
    <property type="entry name" value="PH-like_dom_sf"/>
</dbReference>
<dbReference type="CDD" id="cd00821">
    <property type="entry name" value="PH"/>
    <property type="match status" value="1"/>
</dbReference>
<feature type="compositionally biased region" description="Low complexity" evidence="1">
    <location>
        <begin position="423"/>
        <end position="436"/>
    </location>
</feature>
<dbReference type="AlphaFoldDB" id="A0A0T6B4A7"/>
<dbReference type="Pfam" id="PF00169">
    <property type="entry name" value="PH"/>
    <property type="match status" value="1"/>
</dbReference>
<evidence type="ECO:0000313" key="3">
    <source>
        <dbReference type="EMBL" id="KRT82200.1"/>
    </source>
</evidence>
<dbReference type="InterPro" id="IPR001849">
    <property type="entry name" value="PH_domain"/>
</dbReference>
<evidence type="ECO:0000259" key="2">
    <source>
        <dbReference type="PROSITE" id="PS50003"/>
    </source>
</evidence>
<feature type="region of interest" description="Disordered" evidence="1">
    <location>
        <begin position="350"/>
        <end position="486"/>
    </location>
</feature>